<name>A0ABW8T3K3_9CLOT</name>
<keyword evidence="3" id="KW-1185">Reference proteome</keyword>
<protein>
    <recommendedName>
        <fullName evidence="4">Phospholipid/glycerol acyltransferase domain-containing protein</fullName>
    </recommendedName>
</protein>
<evidence type="ECO:0000313" key="3">
    <source>
        <dbReference type="Proteomes" id="UP001623591"/>
    </source>
</evidence>
<evidence type="ECO:0008006" key="4">
    <source>
        <dbReference type="Google" id="ProtNLM"/>
    </source>
</evidence>
<evidence type="ECO:0000313" key="2">
    <source>
        <dbReference type="EMBL" id="MFL0247053.1"/>
    </source>
</evidence>
<accession>A0ABW8T3K3</accession>
<comment type="caution">
    <text evidence="2">The sequence shown here is derived from an EMBL/GenBank/DDBJ whole genome shotgun (WGS) entry which is preliminary data.</text>
</comment>
<dbReference type="Proteomes" id="UP001623591">
    <property type="component" value="Unassembled WGS sequence"/>
</dbReference>
<proteinExistence type="predicted"/>
<organism evidence="2 3">
    <name type="scientific">Candidatus Clostridium stratigraminis</name>
    <dbReference type="NCBI Taxonomy" id="3381661"/>
    <lineage>
        <taxon>Bacteria</taxon>
        <taxon>Bacillati</taxon>
        <taxon>Bacillota</taxon>
        <taxon>Clostridia</taxon>
        <taxon>Eubacteriales</taxon>
        <taxon>Clostridiaceae</taxon>
        <taxon>Clostridium</taxon>
    </lineage>
</organism>
<dbReference type="EMBL" id="JBJHZZ010000004">
    <property type="protein sequence ID" value="MFL0247053.1"/>
    <property type="molecule type" value="Genomic_DNA"/>
</dbReference>
<sequence length="226" mass="26839">MKKRFTKCFFKILRFILRIFTPAYKVYPTSNIDSPAVYLINHQNTRGPLLSVLWFNKPVRMWVLSVFCNHKTCFKQYYDYTFTKRFGIPKFIAAIFIFPLSFIVSAIMQGMEAIPVYRRSREIFKTFNESIKTLINEQSIILSPTVDYANSTSNMGEMYKGFLDLERYYIRETGKHLPFIPLYISNCKRTIFIGEPIYFGTEEGYKREKEKAFIKLKKEFSRLETI</sequence>
<keyword evidence="1" id="KW-1133">Transmembrane helix</keyword>
<gene>
    <name evidence="2" type="ORF">ACJDUG_08715</name>
</gene>
<evidence type="ECO:0000256" key="1">
    <source>
        <dbReference type="SAM" id="Phobius"/>
    </source>
</evidence>
<keyword evidence="1" id="KW-0472">Membrane</keyword>
<feature type="transmembrane region" description="Helical" evidence="1">
    <location>
        <begin position="91"/>
        <end position="111"/>
    </location>
</feature>
<dbReference type="RefSeq" id="WP_406769505.1">
    <property type="nucleotide sequence ID" value="NZ_JBJHZZ010000004.1"/>
</dbReference>
<reference evidence="2 3" key="1">
    <citation type="submission" date="2024-11" db="EMBL/GenBank/DDBJ databases">
        <authorList>
            <person name="Heng Y.C."/>
            <person name="Lim A.C.H."/>
            <person name="Lee J.K.Y."/>
            <person name="Kittelmann S."/>
        </authorList>
    </citation>
    <scope>NUCLEOTIDE SEQUENCE [LARGE SCALE GENOMIC DNA]</scope>
    <source>
        <strain evidence="2 3">WILCCON 0185</strain>
    </source>
</reference>
<keyword evidence="1" id="KW-0812">Transmembrane</keyword>